<gene>
    <name evidence="2" type="ORF">NE848_00045</name>
</gene>
<organism evidence="2 3">
    <name type="scientific">Gramella jeungdoensis</name>
    <dbReference type="NCBI Taxonomy" id="708091"/>
    <lineage>
        <taxon>Bacteria</taxon>
        <taxon>Pseudomonadati</taxon>
        <taxon>Bacteroidota</taxon>
        <taxon>Flavobacteriia</taxon>
        <taxon>Flavobacteriales</taxon>
        <taxon>Flavobacteriaceae</taxon>
        <taxon>Christiangramia</taxon>
    </lineage>
</organism>
<proteinExistence type="predicted"/>
<sequence length="276" mass="32641">MKTTAKLLAFVLVFVLSANAFSQESNQQQTQQFKPVYITMTMAHWNDDPETDYSDWLATEKEYFDKVINKNDLIMDAGVYTHYFTPDNSEIVFVTVYENWGDIEKANEVNQKLIQEAWPDEKKRQAFLQKQNSYYSPQHSDEIYQSMNYYIPIKEKTDKPLIYYVRSSDLAMNGQGSPGKFREFHEKVTSKNSKLKGYYTHRHLWGANSREMSEVFVFEKLADIEEFFDENDKLVAETWKDEAERETFMKEMGKNFTGKHADYVYRSIPELQKQNQ</sequence>
<evidence type="ECO:0000313" key="3">
    <source>
        <dbReference type="Proteomes" id="UP001155077"/>
    </source>
</evidence>
<evidence type="ECO:0000313" key="2">
    <source>
        <dbReference type="EMBL" id="MCM8567754.1"/>
    </source>
</evidence>
<accession>A0ABT0YW94</accession>
<dbReference type="RefSeq" id="WP_252110183.1">
    <property type="nucleotide sequence ID" value="NZ_JAMSCK010000001.1"/>
</dbReference>
<keyword evidence="3" id="KW-1185">Reference proteome</keyword>
<dbReference type="Proteomes" id="UP001155077">
    <property type="component" value="Unassembled WGS sequence"/>
</dbReference>
<evidence type="ECO:0008006" key="4">
    <source>
        <dbReference type="Google" id="ProtNLM"/>
    </source>
</evidence>
<protein>
    <recommendedName>
        <fullName evidence="4">Antibiotic biosynthesis monooxygenase</fullName>
    </recommendedName>
</protein>
<evidence type="ECO:0000256" key="1">
    <source>
        <dbReference type="SAM" id="SignalP"/>
    </source>
</evidence>
<feature type="signal peptide" evidence="1">
    <location>
        <begin position="1"/>
        <end position="22"/>
    </location>
</feature>
<dbReference type="EMBL" id="JAMSCK010000001">
    <property type="protein sequence ID" value="MCM8567754.1"/>
    <property type="molecule type" value="Genomic_DNA"/>
</dbReference>
<keyword evidence="1" id="KW-0732">Signal</keyword>
<name>A0ABT0YW94_9FLAO</name>
<feature type="chain" id="PRO_5046191381" description="Antibiotic biosynthesis monooxygenase" evidence="1">
    <location>
        <begin position="23"/>
        <end position="276"/>
    </location>
</feature>
<reference evidence="2" key="1">
    <citation type="submission" date="2022-06" db="EMBL/GenBank/DDBJ databases">
        <title>Gramella sediminis sp. nov., isolated from deep-sea sediment of the Indian Ocean.</title>
        <authorList>
            <person name="Yang L."/>
        </authorList>
    </citation>
    <scope>NUCLEOTIDE SEQUENCE</scope>
    <source>
        <strain evidence="2">HMD3159</strain>
    </source>
</reference>
<comment type="caution">
    <text evidence="2">The sequence shown here is derived from an EMBL/GenBank/DDBJ whole genome shotgun (WGS) entry which is preliminary data.</text>
</comment>